<reference evidence="4" key="2">
    <citation type="submission" date="2018-02" db="UniProtKB">
        <authorList>
            <consortium name="EnsemblPlants"/>
        </authorList>
    </citation>
    <scope>IDENTIFICATION</scope>
    <source>
        <strain evidence="4">Williams 82</strain>
    </source>
</reference>
<dbReference type="PaxDb" id="3847-GLYMA13G44921.1"/>
<evidence type="ECO:0000313" key="4">
    <source>
        <dbReference type="EnsemblPlants" id="KRH23696"/>
    </source>
</evidence>
<feature type="chain" id="PRO_5014521471" description="FAS1 domain-containing protein" evidence="2">
    <location>
        <begin position="24"/>
        <end position="320"/>
    </location>
</feature>
<evidence type="ECO:0000313" key="5">
    <source>
        <dbReference type="Proteomes" id="UP000008827"/>
    </source>
</evidence>
<dbReference type="PANTHER" id="PTHR32382:SF87">
    <property type="entry name" value="FASCICLIN-LIKE ARABINOGALACTAN PROTEIN 14"/>
    <property type="match status" value="1"/>
</dbReference>
<feature type="transmembrane region" description="Helical" evidence="1">
    <location>
        <begin position="295"/>
        <end position="319"/>
    </location>
</feature>
<dbReference type="InterPro" id="IPR033254">
    <property type="entry name" value="Plant_FLA"/>
</dbReference>
<name>A0A0R0GZD4_SOYBN</name>
<organism evidence="3">
    <name type="scientific">Glycine max</name>
    <name type="common">Soybean</name>
    <name type="synonym">Glycine hispida</name>
    <dbReference type="NCBI Taxonomy" id="3847"/>
    <lineage>
        <taxon>Eukaryota</taxon>
        <taxon>Viridiplantae</taxon>
        <taxon>Streptophyta</taxon>
        <taxon>Embryophyta</taxon>
        <taxon>Tracheophyta</taxon>
        <taxon>Spermatophyta</taxon>
        <taxon>Magnoliopsida</taxon>
        <taxon>eudicotyledons</taxon>
        <taxon>Gunneridae</taxon>
        <taxon>Pentapetalae</taxon>
        <taxon>rosids</taxon>
        <taxon>fabids</taxon>
        <taxon>Fabales</taxon>
        <taxon>Fabaceae</taxon>
        <taxon>Papilionoideae</taxon>
        <taxon>50 kb inversion clade</taxon>
        <taxon>NPAAA clade</taxon>
        <taxon>indigoferoid/millettioid clade</taxon>
        <taxon>Phaseoleae</taxon>
        <taxon>Glycine</taxon>
        <taxon>Glycine subgen. Soja</taxon>
    </lineage>
</organism>
<evidence type="ECO:0000256" key="2">
    <source>
        <dbReference type="SAM" id="SignalP"/>
    </source>
</evidence>
<dbReference type="Gramene" id="KRH23696">
    <property type="protein sequence ID" value="KRH23696"/>
    <property type="gene ID" value="GLYMA_13G371700"/>
</dbReference>
<dbReference type="STRING" id="3847.A0A0R0GZD4"/>
<keyword evidence="5" id="KW-1185">Reference proteome</keyword>
<dbReference type="GO" id="GO:0005886">
    <property type="term" value="C:plasma membrane"/>
    <property type="evidence" value="ECO:0000318"/>
    <property type="project" value="GO_Central"/>
</dbReference>
<evidence type="ECO:0000256" key="1">
    <source>
        <dbReference type="SAM" id="Phobius"/>
    </source>
</evidence>
<dbReference type="PANTHER" id="PTHR32382">
    <property type="entry name" value="FASCICLIN-LIKE ARABINOGALACTAN PROTEIN"/>
    <property type="match status" value="1"/>
</dbReference>
<dbReference type="EMBL" id="CM000846">
    <property type="protein sequence ID" value="KRH23696.1"/>
    <property type="molecule type" value="Genomic_DNA"/>
</dbReference>
<dbReference type="Gene3D" id="2.30.180.10">
    <property type="entry name" value="FAS1 domain"/>
    <property type="match status" value="1"/>
</dbReference>
<accession>A0A0R0GZD4</accession>
<gene>
    <name evidence="4" type="primary">LOC102666384</name>
    <name evidence="3" type="ORF">GLYMA_13G371700</name>
</gene>
<dbReference type="AlphaFoldDB" id="A0A0R0GZD4"/>
<dbReference type="SUPFAM" id="SSF82153">
    <property type="entry name" value="FAS1 domain"/>
    <property type="match status" value="1"/>
</dbReference>
<evidence type="ECO:0008006" key="6">
    <source>
        <dbReference type="Google" id="ProtNLM"/>
    </source>
</evidence>
<dbReference type="InterPro" id="IPR036378">
    <property type="entry name" value="FAS1_dom_sf"/>
</dbReference>
<evidence type="ECO:0000313" key="3">
    <source>
        <dbReference type="EMBL" id="KRH23696.1"/>
    </source>
</evidence>
<protein>
    <recommendedName>
        <fullName evidence="6">FAS1 domain-containing protein</fullName>
    </recommendedName>
</protein>
<sequence>MGSRWTTMVLIMSVAMVQCGVMSIDIDKVMRQYPEYSRFSKYLSQTQLARAICGRPSVTVLAVDNTAMGPLEGKPVDHIKNILRVHVALQYLDLDLQDKQTIALPTLSQGVLLKINKGAVTFVSATHPNAVVRARLIKPIIVSQSHNNISVVQVNSLIIPPTNPNALIPLIPPVPLLTPVPVISPLPIITPVPVVPPALPINSPAPVVSPVLPVNPPAPVMAPTVPVLTPVPVISPLPIITPVPVVPPSLPINPPAPVVSPVLPMNPPAPVPVVPVPVDGGVSTTPGADEPKSGLVLFGVNWSLAIFLTFSSIYLTILYH</sequence>
<keyword evidence="1" id="KW-1133">Transmembrane helix</keyword>
<reference evidence="3 4" key="1">
    <citation type="journal article" date="2010" name="Nature">
        <title>Genome sequence of the palaeopolyploid soybean.</title>
        <authorList>
            <person name="Schmutz J."/>
            <person name="Cannon S.B."/>
            <person name="Schlueter J."/>
            <person name="Ma J."/>
            <person name="Mitros T."/>
            <person name="Nelson W."/>
            <person name="Hyten D.L."/>
            <person name="Song Q."/>
            <person name="Thelen J.J."/>
            <person name="Cheng J."/>
            <person name="Xu D."/>
            <person name="Hellsten U."/>
            <person name="May G.D."/>
            <person name="Yu Y."/>
            <person name="Sakurai T."/>
            <person name="Umezawa T."/>
            <person name="Bhattacharyya M.K."/>
            <person name="Sandhu D."/>
            <person name="Valliyodan B."/>
            <person name="Lindquist E."/>
            <person name="Peto M."/>
            <person name="Grant D."/>
            <person name="Shu S."/>
            <person name="Goodstein D."/>
            <person name="Barry K."/>
            <person name="Futrell-Griggs M."/>
            <person name="Abernathy B."/>
            <person name="Du J."/>
            <person name="Tian Z."/>
            <person name="Zhu L."/>
            <person name="Gill N."/>
            <person name="Joshi T."/>
            <person name="Libault M."/>
            <person name="Sethuraman A."/>
            <person name="Zhang X.-C."/>
            <person name="Shinozaki K."/>
            <person name="Nguyen H.T."/>
            <person name="Wing R.A."/>
            <person name="Cregan P."/>
            <person name="Specht J."/>
            <person name="Grimwood J."/>
            <person name="Rokhsar D."/>
            <person name="Stacey G."/>
            <person name="Shoemaker R.C."/>
            <person name="Jackson S.A."/>
        </authorList>
    </citation>
    <scope>NUCLEOTIDE SEQUENCE [LARGE SCALE GENOMIC DNA]</scope>
    <source>
        <strain evidence="4">cv. Williams 82</strain>
        <tissue evidence="3">Callus</tissue>
    </source>
</reference>
<keyword evidence="2" id="KW-0732">Signal</keyword>
<dbReference type="EnsemblPlants" id="KRH23696">
    <property type="protein sequence ID" value="KRH23696"/>
    <property type="gene ID" value="GLYMA_13G371700"/>
</dbReference>
<proteinExistence type="predicted"/>
<dbReference type="Proteomes" id="UP000008827">
    <property type="component" value="Chromosome 13"/>
</dbReference>
<reference evidence="3" key="3">
    <citation type="submission" date="2018-07" db="EMBL/GenBank/DDBJ databases">
        <title>WGS assembly of Glycine max.</title>
        <authorList>
            <person name="Schmutz J."/>
            <person name="Cannon S."/>
            <person name="Schlueter J."/>
            <person name="Ma J."/>
            <person name="Mitros T."/>
            <person name="Nelson W."/>
            <person name="Hyten D."/>
            <person name="Song Q."/>
            <person name="Thelen J."/>
            <person name="Cheng J."/>
            <person name="Xu D."/>
            <person name="Hellsten U."/>
            <person name="May G."/>
            <person name="Yu Y."/>
            <person name="Sakurai T."/>
            <person name="Umezawa T."/>
            <person name="Bhattacharyya M."/>
            <person name="Sandhu D."/>
            <person name="Valliyodan B."/>
            <person name="Lindquist E."/>
            <person name="Peto M."/>
            <person name="Grant D."/>
            <person name="Shu S."/>
            <person name="Goodstein D."/>
            <person name="Barry K."/>
            <person name="Futrell-Griggs M."/>
            <person name="Abernathy B."/>
            <person name="Du J."/>
            <person name="Tian Z."/>
            <person name="Zhu L."/>
            <person name="Gill N."/>
            <person name="Joshi T."/>
            <person name="Libault M."/>
            <person name="Sethuraman A."/>
            <person name="Zhang X."/>
            <person name="Shinozaki K."/>
            <person name="Nguyen H."/>
            <person name="Wing R."/>
            <person name="Cregan P."/>
            <person name="Specht J."/>
            <person name="Grimwood J."/>
            <person name="Rokhsar D."/>
            <person name="Stacey G."/>
            <person name="Shoemaker R."/>
            <person name="Jackson S."/>
        </authorList>
    </citation>
    <scope>NUCLEOTIDE SEQUENCE</scope>
    <source>
        <tissue evidence="3">Callus</tissue>
    </source>
</reference>
<keyword evidence="1" id="KW-0812">Transmembrane</keyword>
<keyword evidence="1" id="KW-0472">Membrane</keyword>
<feature type="signal peptide" evidence="2">
    <location>
        <begin position="1"/>
        <end position="23"/>
    </location>
</feature>